<feature type="compositionally biased region" description="Polar residues" evidence="1">
    <location>
        <begin position="56"/>
        <end position="66"/>
    </location>
</feature>
<name>A0A4Q1BKH5_TREME</name>
<evidence type="ECO:0000256" key="1">
    <source>
        <dbReference type="SAM" id="MobiDB-lite"/>
    </source>
</evidence>
<feature type="region of interest" description="Disordered" evidence="1">
    <location>
        <begin position="141"/>
        <end position="168"/>
    </location>
</feature>
<feature type="region of interest" description="Disordered" evidence="1">
    <location>
        <begin position="1"/>
        <end position="118"/>
    </location>
</feature>
<evidence type="ECO:0000313" key="3">
    <source>
        <dbReference type="Proteomes" id="UP000289152"/>
    </source>
</evidence>
<dbReference type="Proteomes" id="UP000289152">
    <property type="component" value="Unassembled WGS sequence"/>
</dbReference>
<accession>A0A4Q1BKH5</accession>
<reference evidence="2 3" key="1">
    <citation type="submission" date="2016-06" db="EMBL/GenBank/DDBJ databases">
        <title>Evolution of pathogenesis and genome organization in the Tremellales.</title>
        <authorList>
            <person name="Cuomo C."/>
            <person name="Litvintseva A."/>
            <person name="Heitman J."/>
            <person name="Chen Y."/>
            <person name="Sun S."/>
            <person name="Springer D."/>
            <person name="Dromer F."/>
            <person name="Young S."/>
            <person name="Zeng Q."/>
            <person name="Chapman S."/>
            <person name="Gujja S."/>
            <person name="Saif S."/>
            <person name="Birren B."/>
        </authorList>
    </citation>
    <scope>NUCLEOTIDE SEQUENCE [LARGE SCALE GENOMIC DNA]</scope>
    <source>
        <strain evidence="2 3">ATCC 28783</strain>
    </source>
</reference>
<dbReference type="AlphaFoldDB" id="A0A4Q1BKH5"/>
<dbReference type="EMBL" id="SDIL01000051">
    <property type="protein sequence ID" value="RXK38239.1"/>
    <property type="molecule type" value="Genomic_DNA"/>
</dbReference>
<sequence>MARSSRPLNPVSRRSSPPPRSVHGSGEVVGGTTMLTSSGVGLYEAGTPKGRKRRTWTWSNNGTVENDLSPRYSRKELTKKAQLTDGVNPFTTGDIHSSDPHGEEREEFTPTQPSSTSVAYHSIEDLPTTSRVVPTSHLLRVSTDSPPPSMSPALHPLLSDGSSTAGSSPKRSFTLWLHRFTRPVDRTKVRIVNSGKGQQGTENCVEVEYAQEVPAVIRED</sequence>
<comment type="caution">
    <text evidence="2">The sequence shown here is derived from an EMBL/GenBank/DDBJ whole genome shotgun (WGS) entry which is preliminary data.</text>
</comment>
<dbReference type="InParanoid" id="A0A4Q1BKH5"/>
<feature type="compositionally biased region" description="Low complexity" evidence="1">
    <location>
        <begin position="1"/>
        <end position="15"/>
    </location>
</feature>
<keyword evidence="3" id="KW-1185">Reference proteome</keyword>
<proteinExistence type="predicted"/>
<feature type="compositionally biased region" description="Polar residues" evidence="1">
    <location>
        <begin position="109"/>
        <end position="118"/>
    </location>
</feature>
<evidence type="ECO:0000313" key="2">
    <source>
        <dbReference type="EMBL" id="RXK38239.1"/>
    </source>
</evidence>
<gene>
    <name evidence="2" type="ORF">M231_04523</name>
</gene>
<feature type="compositionally biased region" description="Basic and acidic residues" evidence="1">
    <location>
        <begin position="96"/>
        <end position="108"/>
    </location>
</feature>
<protein>
    <submittedName>
        <fullName evidence="2">Uncharacterized protein</fullName>
    </submittedName>
</protein>
<organism evidence="2 3">
    <name type="scientific">Tremella mesenterica</name>
    <name type="common">Jelly fungus</name>
    <dbReference type="NCBI Taxonomy" id="5217"/>
    <lineage>
        <taxon>Eukaryota</taxon>
        <taxon>Fungi</taxon>
        <taxon>Dikarya</taxon>
        <taxon>Basidiomycota</taxon>
        <taxon>Agaricomycotina</taxon>
        <taxon>Tremellomycetes</taxon>
        <taxon>Tremellales</taxon>
        <taxon>Tremellaceae</taxon>
        <taxon>Tremella</taxon>
    </lineage>
</organism>